<evidence type="ECO:0000313" key="8">
    <source>
        <dbReference type="Proteomes" id="UP000053157"/>
    </source>
</evidence>
<keyword evidence="4 5" id="KW-0472">Membrane</keyword>
<evidence type="ECO:0000259" key="6">
    <source>
        <dbReference type="Pfam" id="PF04893"/>
    </source>
</evidence>
<organism evidence="7 8">
    <name type="scientific">Haloferax profundi</name>
    <dbReference type="NCBI Taxonomy" id="1544718"/>
    <lineage>
        <taxon>Archaea</taxon>
        <taxon>Methanobacteriati</taxon>
        <taxon>Methanobacteriota</taxon>
        <taxon>Stenosarchaea group</taxon>
        <taxon>Halobacteria</taxon>
        <taxon>Halobacteriales</taxon>
        <taxon>Haloferacaceae</taxon>
        <taxon>Haloferax</taxon>
    </lineage>
</organism>
<keyword evidence="3 5" id="KW-1133">Transmembrane helix</keyword>
<feature type="transmembrane region" description="Helical" evidence="5">
    <location>
        <begin position="161"/>
        <end position="179"/>
    </location>
</feature>
<dbReference type="InterPro" id="IPR006977">
    <property type="entry name" value="Yip1_dom"/>
</dbReference>
<keyword evidence="2 5" id="KW-0812">Transmembrane</keyword>
<sequence>TQRSPSLASAAIILLLTGIVAVASAAPYVGQFTQVEFSTGLLVFSILFGGLIGAAGVWTVSTILVYVLSAVAGGSGPLTRIAANIGWASLPLLMVNTITTLTIWSLSYFGTLPRISLTQMQFPQWLLLFNTLIGVIGYLWIGYLLTYAIHDARNLVVRRSAVIAGIVVVIPVLNAAVNLL</sequence>
<dbReference type="GO" id="GO:0016020">
    <property type="term" value="C:membrane"/>
    <property type="evidence" value="ECO:0007669"/>
    <property type="project" value="UniProtKB-SubCell"/>
</dbReference>
<reference evidence="7 8" key="1">
    <citation type="submission" date="2015-12" db="EMBL/GenBank/DDBJ databases">
        <title>Haloferax profundi sp. nov. isolated from the Discovery deep brine-seawater interface in the Red Sea.</title>
        <authorList>
            <person name="Zhang G."/>
            <person name="Stingl U."/>
            <person name="Rashid M."/>
        </authorList>
    </citation>
    <scope>NUCLEOTIDE SEQUENCE [LARGE SCALE GENOMIC DNA]</scope>
    <source>
        <strain evidence="7 8">SB29</strain>
    </source>
</reference>
<dbReference type="AlphaFoldDB" id="A0A0W1SA74"/>
<evidence type="ECO:0000256" key="4">
    <source>
        <dbReference type="ARBA" id="ARBA00023136"/>
    </source>
</evidence>
<feature type="transmembrane region" description="Helical" evidence="5">
    <location>
        <begin position="125"/>
        <end position="149"/>
    </location>
</feature>
<keyword evidence="8" id="KW-1185">Reference proteome</keyword>
<feature type="domain" description="Yip1" evidence="6">
    <location>
        <begin position="4"/>
        <end position="170"/>
    </location>
</feature>
<feature type="non-terminal residue" evidence="7">
    <location>
        <position position="1"/>
    </location>
</feature>
<dbReference type="RefSeq" id="WP_058572748.1">
    <property type="nucleotide sequence ID" value="NZ_LOPV01000339.1"/>
</dbReference>
<feature type="transmembrane region" description="Helical" evidence="5">
    <location>
        <begin position="41"/>
        <end position="69"/>
    </location>
</feature>
<proteinExistence type="predicted"/>
<comment type="subcellular location">
    <subcellularLocation>
        <location evidence="1">Membrane</location>
        <topology evidence="1">Multi-pass membrane protein</topology>
    </subcellularLocation>
</comment>
<evidence type="ECO:0000313" key="7">
    <source>
        <dbReference type="EMBL" id="KTG22991.1"/>
    </source>
</evidence>
<accession>A0A0W1SA74</accession>
<dbReference type="Proteomes" id="UP000053157">
    <property type="component" value="Unassembled WGS sequence"/>
</dbReference>
<evidence type="ECO:0000256" key="1">
    <source>
        <dbReference type="ARBA" id="ARBA00004141"/>
    </source>
</evidence>
<comment type="caution">
    <text evidence="7">The sequence shown here is derived from an EMBL/GenBank/DDBJ whole genome shotgun (WGS) entry which is preliminary data.</text>
</comment>
<dbReference type="OrthoDB" id="307204at2157"/>
<name>A0A0W1SA74_9EURY</name>
<evidence type="ECO:0000256" key="2">
    <source>
        <dbReference type="ARBA" id="ARBA00022692"/>
    </source>
</evidence>
<protein>
    <recommendedName>
        <fullName evidence="6">Yip1 domain-containing protein</fullName>
    </recommendedName>
</protein>
<evidence type="ECO:0000256" key="5">
    <source>
        <dbReference type="SAM" id="Phobius"/>
    </source>
</evidence>
<dbReference type="EMBL" id="LOPV01000339">
    <property type="protein sequence ID" value="KTG22991.1"/>
    <property type="molecule type" value="Genomic_DNA"/>
</dbReference>
<dbReference type="Pfam" id="PF04893">
    <property type="entry name" value="Yip1"/>
    <property type="match status" value="1"/>
</dbReference>
<feature type="transmembrane region" description="Helical" evidence="5">
    <location>
        <begin position="81"/>
        <end position="105"/>
    </location>
</feature>
<evidence type="ECO:0000256" key="3">
    <source>
        <dbReference type="ARBA" id="ARBA00022989"/>
    </source>
</evidence>
<gene>
    <name evidence="7" type="ORF">AUR66_16760</name>
</gene>